<evidence type="ECO:0000256" key="6">
    <source>
        <dbReference type="ARBA" id="ARBA00022741"/>
    </source>
</evidence>
<name>A0A1U7CUQ6_9BACT</name>
<dbReference type="InterPro" id="IPR050206">
    <property type="entry name" value="FtsK/SpoIIIE/SftA"/>
</dbReference>
<dbReference type="EMBL" id="CP019082">
    <property type="protein sequence ID" value="APW62636.1"/>
    <property type="molecule type" value="Genomic_DNA"/>
</dbReference>
<dbReference type="SUPFAM" id="SSF52540">
    <property type="entry name" value="P-loop containing nucleoside triphosphate hydrolases"/>
    <property type="match status" value="1"/>
</dbReference>
<dbReference type="InterPro" id="IPR025199">
    <property type="entry name" value="FtsK_4TM"/>
</dbReference>
<feature type="transmembrane region" description="Helical" evidence="15">
    <location>
        <begin position="149"/>
        <end position="169"/>
    </location>
</feature>
<keyword evidence="7" id="KW-0159">Chromosome partition</keyword>
<feature type="transmembrane region" description="Helical" evidence="15">
    <location>
        <begin position="12"/>
        <end position="30"/>
    </location>
</feature>
<feature type="transmembrane region" description="Helical" evidence="15">
    <location>
        <begin position="67"/>
        <end position="87"/>
    </location>
</feature>
<proteinExistence type="inferred from homology"/>
<evidence type="ECO:0000256" key="7">
    <source>
        <dbReference type="ARBA" id="ARBA00022829"/>
    </source>
</evidence>
<feature type="transmembrane region" description="Helical" evidence="15">
    <location>
        <begin position="96"/>
        <end position="113"/>
    </location>
</feature>
<dbReference type="SUPFAM" id="SSF46785">
    <property type="entry name" value="Winged helix' DNA-binding domain"/>
    <property type="match status" value="1"/>
</dbReference>
<dbReference type="GO" id="GO:0007059">
    <property type="term" value="P:chromosome segregation"/>
    <property type="evidence" value="ECO:0007669"/>
    <property type="project" value="UniProtKB-KW"/>
</dbReference>
<feature type="region of interest" description="Disordered" evidence="14">
    <location>
        <begin position="239"/>
        <end position="258"/>
    </location>
</feature>
<dbReference type="Pfam" id="PF01580">
    <property type="entry name" value="FtsK_SpoIIIE"/>
    <property type="match status" value="1"/>
</dbReference>
<feature type="region of interest" description="Disordered" evidence="14">
    <location>
        <begin position="767"/>
        <end position="792"/>
    </location>
</feature>
<evidence type="ECO:0000256" key="4">
    <source>
        <dbReference type="ARBA" id="ARBA00022618"/>
    </source>
</evidence>
<evidence type="ECO:0000313" key="17">
    <source>
        <dbReference type="EMBL" id="APW62636.1"/>
    </source>
</evidence>
<dbReference type="PANTHER" id="PTHR22683:SF41">
    <property type="entry name" value="DNA TRANSLOCASE FTSK"/>
    <property type="match status" value="1"/>
</dbReference>
<keyword evidence="8 13" id="KW-0067">ATP-binding</keyword>
<keyword evidence="9 15" id="KW-1133">Transmembrane helix</keyword>
<dbReference type="GO" id="GO:0051301">
    <property type="term" value="P:cell division"/>
    <property type="evidence" value="ECO:0007669"/>
    <property type="project" value="UniProtKB-KW"/>
</dbReference>
<dbReference type="Pfam" id="PF13491">
    <property type="entry name" value="FtsK_4TM"/>
    <property type="match status" value="1"/>
</dbReference>
<dbReference type="InterPro" id="IPR018541">
    <property type="entry name" value="Ftsk_gamma"/>
</dbReference>
<feature type="binding site" evidence="13">
    <location>
        <begin position="428"/>
        <end position="435"/>
    </location>
    <ligand>
        <name>ATP</name>
        <dbReference type="ChEBI" id="CHEBI:30616"/>
    </ligand>
</feature>
<keyword evidence="10" id="KW-0238">DNA-binding</keyword>
<evidence type="ECO:0000256" key="15">
    <source>
        <dbReference type="SAM" id="Phobius"/>
    </source>
</evidence>
<dbReference type="GO" id="GO:0005524">
    <property type="term" value="F:ATP binding"/>
    <property type="evidence" value="ECO:0007669"/>
    <property type="project" value="UniProtKB-UniRule"/>
</dbReference>
<keyword evidence="5 15" id="KW-0812">Transmembrane</keyword>
<dbReference type="Gene3D" id="3.40.50.300">
    <property type="entry name" value="P-loop containing nucleotide triphosphate hydrolases"/>
    <property type="match status" value="1"/>
</dbReference>
<evidence type="ECO:0000256" key="1">
    <source>
        <dbReference type="ARBA" id="ARBA00004651"/>
    </source>
</evidence>
<dbReference type="InterPro" id="IPR002543">
    <property type="entry name" value="FtsK_dom"/>
</dbReference>
<evidence type="ECO:0000313" key="18">
    <source>
        <dbReference type="Proteomes" id="UP000186309"/>
    </source>
</evidence>
<dbReference type="InterPro" id="IPR036390">
    <property type="entry name" value="WH_DNA-bd_sf"/>
</dbReference>
<dbReference type="PROSITE" id="PS50901">
    <property type="entry name" value="FTSK"/>
    <property type="match status" value="1"/>
</dbReference>
<keyword evidence="4" id="KW-0132">Cell division</keyword>
<organism evidence="17 18">
    <name type="scientific">Paludisphaera borealis</name>
    <dbReference type="NCBI Taxonomy" id="1387353"/>
    <lineage>
        <taxon>Bacteria</taxon>
        <taxon>Pseudomonadati</taxon>
        <taxon>Planctomycetota</taxon>
        <taxon>Planctomycetia</taxon>
        <taxon>Isosphaerales</taxon>
        <taxon>Isosphaeraceae</taxon>
        <taxon>Paludisphaera</taxon>
    </lineage>
</organism>
<dbReference type="InterPro" id="IPR027417">
    <property type="entry name" value="P-loop_NTPase"/>
</dbReference>
<dbReference type="KEGG" id="pbor:BSF38_04186"/>
<keyword evidence="11 15" id="KW-0472">Membrane</keyword>
<dbReference type="AlphaFoldDB" id="A0A1U7CUQ6"/>
<evidence type="ECO:0000256" key="9">
    <source>
        <dbReference type="ARBA" id="ARBA00022989"/>
    </source>
</evidence>
<dbReference type="OrthoDB" id="9807790at2"/>
<evidence type="ECO:0000256" key="14">
    <source>
        <dbReference type="SAM" id="MobiDB-lite"/>
    </source>
</evidence>
<dbReference type="GO" id="GO:0005886">
    <property type="term" value="C:plasma membrane"/>
    <property type="evidence" value="ECO:0007669"/>
    <property type="project" value="UniProtKB-SubCell"/>
</dbReference>
<keyword evidence="18" id="KW-1185">Reference proteome</keyword>
<dbReference type="GO" id="GO:0003677">
    <property type="term" value="F:DNA binding"/>
    <property type="evidence" value="ECO:0007669"/>
    <property type="project" value="UniProtKB-KW"/>
</dbReference>
<dbReference type="Proteomes" id="UP000186309">
    <property type="component" value="Chromosome"/>
</dbReference>
<feature type="domain" description="FtsK" evidence="16">
    <location>
        <begin position="411"/>
        <end position="616"/>
    </location>
</feature>
<keyword evidence="6 13" id="KW-0547">Nucleotide-binding</keyword>
<evidence type="ECO:0000256" key="8">
    <source>
        <dbReference type="ARBA" id="ARBA00022840"/>
    </source>
</evidence>
<keyword evidence="3" id="KW-1003">Cell membrane</keyword>
<dbReference type="RefSeq" id="WP_076348882.1">
    <property type="nucleotide sequence ID" value="NZ_CP019082.1"/>
</dbReference>
<accession>A0A1U7CUQ6</accession>
<comment type="subcellular location">
    <subcellularLocation>
        <location evidence="1">Cell membrane</location>
        <topology evidence="1">Multi-pass membrane protein</topology>
    </subcellularLocation>
</comment>
<dbReference type="SMART" id="SM00843">
    <property type="entry name" value="Ftsk_gamma"/>
    <property type="match status" value="1"/>
</dbReference>
<dbReference type="Gene3D" id="3.30.980.40">
    <property type="match status" value="1"/>
</dbReference>
<reference evidence="18" key="1">
    <citation type="submission" date="2016-12" db="EMBL/GenBank/DDBJ databases">
        <title>Comparative genomics of four Isosphaeraceae planctomycetes: a common pool of plasmids and glycoside hydrolase genes.</title>
        <authorList>
            <person name="Ivanova A."/>
        </authorList>
    </citation>
    <scope>NUCLEOTIDE SEQUENCE [LARGE SCALE GENOMIC DNA]</scope>
    <source>
        <strain evidence="18">PX4</strain>
    </source>
</reference>
<evidence type="ECO:0000259" key="16">
    <source>
        <dbReference type="PROSITE" id="PS50901"/>
    </source>
</evidence>
<evidence type="ECO:0000256" key="5">
    <source>
        <dbReference type="ARBA" id="ARBA00022692"/>
    </source>
</evidence>
<gene>
    <name evidence="17" type="primary">ftsK_2</name>
    <name evidence="17" type="ORF">BSF38_04186</name>
</gene>
<dbReference type="STRING" id="1387353.BSF38_04186"/>
<dbReference type="Pfam" id="PF17854">
    <property type="entry name" value="FtsK_alpha"/>
    <property type="match status" value="1"/>
</dbReference>
<evidence type="ECO:0000256" key="12">
    <source>
        <dbReference type="ARBA" id="ARBA00023306"/>
    </source>
</evidence>
<dbReference type="InterPro" id="IPR041027">
    <property type="entry name" value="FtsK_alpha"/>
</dbReference>
<dbReference type="PANTHER" id="PTHR22683">
    <property type="entry name" value="SPORULATION PROTEIN RELATED"/>
    <property type="match status" value="1"/>
</dbReference>
<dbReference type="InterPro" id="IPR036388">
    <property type="entry name" value="WH-like_DNA-bd_sf"/>
</dbReference>
<evidence type="ECO:0000256" key="3">
    <source>
        <dbReference type="ARBA" id="ARBA00022475"/>
    </source>
</evidence>
<evidence type="ECO:0000256" key="11">
    <source>
        <dbReference type="ARBA" id="ARBA00023136"/>
    </source>
</evidence>
<evidence type="ECO:0000256" key="10">
    <source>
        <dbReference type="ARBA" id="ARBA00023125"/>
    </source>
</evidence>
<evidence type="ECO:0000256" key="13">
    <source>
        <dbReference type="PROSITE-ProRule" id="PRU00289"/>
    </source>
</evidence>
<protein>
    <submittedName>
        <fullName evidence="17">DNA translocase FtsK</fullName>
    </submittedName>
</protein>
<keyword evidence="12" id="KW-0131">Cell cycle</keyword>
<evidence type="ECO:0000256" key="2">
    <source>
        <dbReference type="ARBA" id="ARBA00006474"/>
    </source>
</evidence>
<sequence length="851" mass="91691">MLLRQRLFQSAPALAFLILNIFVALSLHGYDPADAIRWQTAEGGASTALANPCGPVGASLAHVSYQLFGWASWLVLLAMAALNLLVARRRKVTDRVGPAVGFVLVVAVVAALIDKFGPGIRPSPPVGTGGYVGAMAVCLLEGQFGTAGMLLILFAIGLFGVALCHDVLISMPAQELAGRFQGLGRRRRAGSAPSAQGPHGGYLGASEWQSAPALVDHAQPPRQALGRSAVITEMATKPGPVVQRGPALPQPRPEAGRTLARTPASIPPIDPSSPFQLPPFELLEPAAPVPIQDHEAQIHARAMLLERTLLDFGYQVRVVQIDTGPVITQFEIELEAGLRVSRIASLADDLAIALAVQTVRIVAPIPGKTTVGIEVPNDRRSMVRLSDVIAGVDGESQKCRIPLFLGKDVKGVPMVFDMADMPHLLIAGRTGTGKSVCLNAMILSILMTRRPDEVKMIMIDPKVVELSQFKKIPHLMHPVVTDMKKAESILAWACDKMDERYGFLARAGVRNIQSYNALGADEIMARTQPEDDEEAKRIPTYMPCIVIVADEIAELMMTAGKEVEQHIVRLAQKSRAVGMHLILATQKPTVDVVTGLIKGNMPARIAFQVASRSDSRVVLDEMGADKLLGNGDMLFLVPGTSQIVRAQGTYVSDAELNRVTEYLSQYPAEYSREMMQLKVGGGPSGKERGAALKERDDLYEPAIEIVIREGRGSCSLLQRALGIGYGRASRLIDFMAEDGVVGEFKSGSAREVLYTWDEWEALKGGETAETAAGAKRRPDRRGTPLVRSRAAGPSLAPSLNCVEPETPSPFRRVLIVSFATSLHGHCVLILEFGRCFSDFHLGSTKLLDTAA</sequence>
<dbReference type="Gene3D" id="1.10.10.10">
    <property type="entry name" value="Winged helix-like DNA-binding domain superfamily/Winged helix DNA-binding domain"/>
    <property type="match status" value="1"/>
</dbReference>
<dbReference type="Pfam" id="PF09397">
    <property type="entry name" value="FtsK_gamma"/>
    <property type="match status" value="1"/>
</dbReference>
<comment type="similarity">
    <text evidence="2">Belongs to the FtsK/SpoIIIE/SftA family.</text>
</comment>